<feature type="region of interest" description="Disordered" evidence="1">
    <location>
        <begin position="1"/>
        <end position="26"/>
    </location>
</feature>
<evidence type="ECO:0000313" key="2">
    <source>
        <dbReference type="EMBL" id="RQM39708.1"/>
    </source>
</evidence>
<gene>
    <name evidence="2" type="ORF">EB241_04605</name>
</gene>
<feature type="compositionally biased region" description="Basic and acidic residues" evidence="1">
    <location>
        <begin position="1"/>
        <end position="13"/>
    </location>
</feature>
<sequence>MTLKEAGTHERSRSSPPEPLSAPLPVPVDYPAALAQRKMAAHQCNCPTDLLAPEVSSLHHFWRDLYSQMLFTTLWNTGAQINDEAKRRSYLVR</sequence>
<dbReference type="AlphaFoldDB" id="A0A3N6S255"/>
<dbReference type="Proteomes" id="UP000279457">
    <property type="component" value="Unassembled WGS sequence"/>
</dbReference>
<dbReference type="OrthoDB" id="9801717at2"/>
<keyword evidence="3" id="KW-1185">Reference proteome</keyword>
<evidence type="ECO:0000256" key="1">
    <source>
        <dbReference type="SAM" id="MobiDB-lite"/>
    </source>
</evidence>
<name>A0A3N6S255_9GAMM</name>
<protein>
    <submittedName>
        <fullName evidence="2">Uncharacterized protein</fullName>
    </submittedName>
</protein>
<dbReference type="EMBL" id="RHHM01000002">
    <property type="protein sequence ID" value="RQM39708.1"/>
    <property type="molecule type" value="Genomic_DNA"/>
</dbReference>
<feature type="compositionally biased region" description="Pro residues" evidence="1">
    <location>
        <begin position="16"/>
        <end position="26"/>
    </location>
</feature>
<accession>A0A3N6S255</accession>
<comment type="caution">
    <text evidence="2">The sequence shown here is derived from an EMBL/GenBank/DDBJ whole genome shotgun (WGS) entry which is preliminary data.</text>
</comment>
<reference evidence="2 3" key="1">
    <citation type="submission" date="2018-10" db="EMBL/GenBank/DDBJ databases">
        <title>Draft genome sequence for the type isolate of Erwinia psidii, agent causal of bacterial blight in guava (Psidium guajava) and wilt and die-back of Eucalyptus spp.</title>
        <authorList>
            <person name="Hermenegildo P.S."/>
            <person name="Santos S.A."/>
            <person name="Guimaraes L.M.S."/>
            <person name="Vidigal P.M.P."/>
            <person name="Pereira I.C."/>
            <person name="Badel J.L."/>
            <person name="Alfenas-Zerbini P."/>
            <person name="Ferreira M.A.S.V."/>
            <person name="Alfenas A.C."/>
        </authorList>
    </citation>
    <scope>NUCLEOTIDE SEQUENCE [LARGE SCALE GENOMIC DNA]</scope>
    <source>
        <strain evidence="2 3">IBSBF 435</strain>
    </source>
</reference>
<proteinExistence type="predicted"/>
<dbReference type="RefSeq" id="WP_124232006.1">
    <property type="nucleotide sequence ID" value="NZ_RHHM01000002.1"/>
</dbReference>
<organism evidence="2 3">
    <name type="scientific">Erwinia psidii</name>
    <dbReference type="NCBI Taxonomy" id="69224"/>
    <lineage>
        <taxon>Bacteria</taxon>
        <taxon>Pseudomonadati</taxon>
        <taxon>Pseudomonadota</taxon>
        <taxon>Gammaproteobacteria</taxon>
        <taxon>Enterobacterales</taxon>
        <taxon>Erwiniaceae</taxon>
        <taxon>Erwinia</taxon>
    </lineage>
</organism>
<evidence type="ECO:0000313" key="3">
    <source>
        <dbReference type="Proteomes" id="UP000279457"/>
    </source>
</evidence>